<proteinExistence type="predicted"/>
<reference evidence="1 2" key="1">
    <citation type="journal article" date="2023" name="Plants (Basel)">
        <title>Bridging the Gap: Combining Genomics and Transcriptomics Approaches to Understand Stylosanthes scabra, an Orphan Legume from the Brazilian Caatinga.</title>
        <authorList>
            <person name="Ferreira-Neto J.R.C."/>
            <person name="da Silva M.D."/>
            <person name="Binneck E."/>
            <person name="de Melo N.F."/>
            <person name="da Silva R.H."/>
            <person name="de Melo A.L.T.M."/>
            <person name="Pandolfi V."/>
            <person name="Bustamante F.O."/>
            <person name="Brasileiro-Vidal A.C."/>
            <person name="Benko-Iseppon A.M."/>
        </authorList>
    </citation>
    <scope>NUCLEOTIDE SEQUENCE [LARGE SCALE GENOMIC DNA]</scope>
    <source>
        <tissue evidence="1">Leaves</tissue>
    </source>
</reference>
<feature type="non-terminal residue" evidence="1">
    <location>
        <position position="58"/>
    </location>
</feature>
<comment type="caution">
    <text evidence="1">The sequence shown here is derived from an EMBL/GenBank/DDBJ whole genome shotgun (WGS) entry which is preliminary data.</text>
</comment>
<sequence>MGRGRSCSGRGADPCLPCTTLPVPRQRCPVPESCRTPRPGSLCPASLGRTGRAMPRIG</sequence>
<gene>
    <name evidence="1" type="ORF">PIB30_116208</name>
</gene>
<accession>A0ABU6X2I1</accession>
<keyword evidence="2" id="KW-1185">Reference proteome</keyword>
<name>A0ABU6X2I1_9FABA</name>
<dbReference type="Proteomes" id="UP001341840">
    <property type="component" value="Unassembled WGS sequence"/>
</dbReference>
<protein>
    <submittedName>
        <fullName evidence="1">Uncharacterized protein</fullName>
    </submittedName>
</protein>
<organism evidence="1 2">
    <name type="scientific">Stylosanthes scabra</name>
    <dbReference type="NCBI Taxonomy" id="79078"/>
    <lineage>
        <taxon>Eukaryota</taxon>
        <taxon>Viridiplantae</taxon>
        <taxon>Streptophyta</taxon>
        <taxon>Embryophyta</taxon>
        <taxon>Tracheophyta</taxon>
        <taxon>Spermatophyta</taxon>
        <taxon>Magnoliopsida</taxon>
        <taxon>eudicotyledons</taxon>
        <taxon>Gunneridae</taxon>
        <taxon>Pentapetalae</taxon>
        <taxon>rosids</taxon>
        <taxon>fabids</taxon>
        <taxon>Fabales</taxon>
        <taxon>Fabaceae</taxon>
        <taxon>Papilionoideae</taxon>
        <taxon>50 kb inversion clade</taxon>
        <taxon>dalbergioids sensu lato</taxon>
        <taxon>Dalbergieae</taxon>
        <taxon>Pterocarpus clade</taxon>
        <taxon>Stylosanthes</taxon>
    </lineage>
</organism>
<evidence type="ECO:0000313" key="1">
    <source>
        <dbReference type="EMBL" id="MED6191440.1"/>
    </source>
</evidence>
<evidence type="ECO:0000313" key="2">
    <source>
        <dbReference type="Proteomes" id="UP001341840"/>
    </source>
</evidence>
<dbReference type="EMBL" id="JASCZI010209159">
    <property type="protein sequence ID" value="MED6191440.1"/>
    <property type="molecule type" value="Genomic_DNA"/>
</dbReference>